<name>A0A8J8T2L5_HALGN</name>
<dbReference type="OrthoDB" id="69177at2759"/>
<dbReference type="Gene3D" id="2.60.120.620">
    <property type="entry name" value="q2cbj1_9rhob like domain"/>
    <property type="match status" value="1"/>
</dbReference>
<dbReference type="InterPro" id="IPR029071">
    <property type="entry name" value="Ubiquitin-like_domsf"/>
</dbReference>
<gene>
    <name evidence="3" type="ORF">FGO68_gene2106</name>
</gene>
<proteinExistence type="predicted"/>
<reference evidence="3" key="1">
    <citation type="submission" date="2019-06" db="EMBL/GenBank/DDBJ databases">
        <authorList>
            <person name="Zheng W."/>
        </authorList>
    </citation>
    <scope>NUCLEOTIDE SEQUENCE</scope>
    <source>
        <strain evidence="3">QDHG01</strain>
    </source>
</reference>
<protein>
    <recommendedName>
        <fullName evidence="2">Ubiquitin-like domain-containing protein</fullName>
    </recommendedName>
</protein>
<dbReference type="PROSITE" id="PS50053">
    <property type="entry name" value="UBIQUITIN_2"/>
    <property type="match status" value="1"/>
</dbReference>
<keyword evidence="4" id="KW-1185">Reference proteome</keyword>
<dbReference type="AlphaFoldDB" id="A0A8J8T2L5"/>
<feature type="compositionally biased region" description="Basic and acidic residues" evidence="1">
    <location>
        <begin position="135"/>
        <end position="147"/>
    </location>
</feature>
<accession>A0A8J8T2L5</accession>
<organism evidence="3 4">
    <name type="scientific">Halteria grandinella</name>
    <dbReference type="NCBI Taxonomy" id="5974"/>
    <lineage>
        <taxon>Eukaryota</taxon>
        <taxon>Sar</taxon>
        <taxon>Alveolata</taxon>
        <taxon>Ciliophora</taxon>
        <taxon>Intramacronucleata</taxon>
        <taxon>Spirotrichea</taxon>
        <taxon>Stichotrichia</taxon>
        <taxon>Sporadotrichida</taxon>
        <taxon>Halteriidae</taxon>
        <taxon>Halteria</taxon>
    </lineage>
</organism>
<evidence type="ECO:0000313" key="3">
    <source>
        <dbReference type="EMBL" id="TNV79969.1"/>
    </source>
</evidence>
<dbReference type="InterPro" id="IPR000626">
    <property type="entry name" value="Ubiquitin-like_dom"/>
</dbReference>
<feature type="domain" description="Ubiquitin-like" evidence="2">
    <location>
        <begin position="248"/>
        <end position="323"/>
    </location>
</feature>
<dbReference type="Pfam" id="PF00240">
    <property type="entry name" value="ubiquitin"/>
    <property type="match status" value="1"/>
</dbReference>
<dbReference type="Proteomes" id="UP000785679">
    <property type="component" value="Unassembled WGS sequence"/>
</dbReference>
<sequence length="526" mass="61336">MGQANSKSPFSINDLREFEDLVEKEGTKLHAKNSKKGQVAGEEIQTALVKFQEHIDKVLSREQARVQIQPIKEGFPEGQPILFQPQESEFELVQRVNELQNKLDLSISEIQSLKDENHQQKQEIQRLQNELRNERTDKQSMKDENHQQKQRLQNELQNERTDKQSLKSQNDIQKVSIQRLKSQVGSQSIEIQTLQQRVQEYRAIQNKNEKVNNECIKCKEIQEYNRVSPDYFNRKATSILDNNDESTCQIFVKYFNRTTKCFDVRLSDFCEKLWLQVYLQRENYPEEFRLIYAGKQLEFSRQLSDYGIQKECTVHAQHTLSGDIGVFDDHLLSQGRQYLVEQSQEPFQTLEINSLIQSLTGDPFASMLVVQSPHLDVWKKARVFIDEEHAKELSNNLRNECTNPNDTDDFKMQIDRVQLQQLVGEEAKQHIEAVFADSYDEIVVRRCQSHGKMINFHTDVSLKTLQVSLNDDTEYEGGRLIYATQDSLYIPERKLGTITIHDNRIVHGVTLFSSGIRYGLFLLKKC</sequence>
<dbReference type="SUPFAM" id="SSF54236">
    <property type="entry name" value="Ubiquitin-like"/>
    <property type="match status" value="1"/>
</dbReference>
<comment type="caution">
    <text evidence="3">The sequence shown here is derived from an EMBL/GenBank/DDBJ whole genome shotgun (WGS) entry which is preliminary data.</text>
</comment>
<feature type="region of interest" description="Disordered" evidence="1">
    <location>
        <begin position="135"/>
        <end position="170"/>
    </location>
</feature>
<dbReference type="SMART" id="SM00213">
    <property type="entry name" value="UBQ"/>
    <property type="match status" value="1"/>
</dbReference>
<evidence type="ECO:0000259" key="2">
    <source>
        <dbReference type="PROSITE" id="PS50053"/>
    </source>
</evidence>
<evidence type="ECO:0000256" key="1">
    <source>
        <dbReference type="SAM" id="MobiDB-lite"/>
    </source>
</evidence>
<dbReference type="EMBL" id="RRYP01008165">
    <property type="protein sequence ID" value="TNV79969.1"/>
    <property type="molecule type" value="Genomic_DNA"/>
</dbReference>
<evidence type="ECO:0000313" key="4">
    <source>
        <dbReference type="Proteomes" id="UP000785679"/>
    </source>
</evidence>
<dbReference type="Gene3D" id="3.10.20.90">
    <property type="entry name" value="Phosphatidylinositol 3-kinase Catalytic Subunit, Chain A, domain 1"/>
    <property type="match status" value="1"/>
</dbReference>